<keyword evidence="4" id="KW-1185">Reference proteome</keyword>
<dbReference type="InterPro" id="IPR050317">
    <property type="entry name" value="Plant_Fungal_Acyltransferase"/>
</dbReference>
<feature type="region of interest" description="Disordered" evidence="2">
    <location>
        <begin position="1"/>
        <end position="24"/>
    </location>
</feature>
<gene>
    <name evidence="3" type="ORF">BGW38_010201</name>
</gene>
<dbReference type="Gene3D" id="3.30.559.10">
    <property type="entry name" value="Chloramphenicol acetyltransferase-like domain"/>
    <property type="match status" value="2"/>
</dbReference>
<dbReference type="AlphaFoldDB" id="A0A9P6FX82"/>
<feature type="region of interest" description="Disordered" evidence="2">
    <location>
        <begin position="821"/>
        <end position="880"/>
    </location>
</feature>
<dbReference type="PANTHER" id="PTHR31642">
    <property type="entry name" value="TRICHOTHECENE 3-O-ACETYLTRANSFERASE"/>
    <property type="match status" value="1"/>
</dbReference>
<feature type="compositionally biased region" description="Low complexity" evidence="2">
    <location>
        <begin position="14"/>
        <end position="24"/>
    </location>
</feature>
<feature type="region of interest" description="Disordered" evidence="2">
    <location>
        <begin position="558"/>
        <end position="614"/>
    </location>
</feature>
<dbReference type="InterPro" id="IPR023213">
    <property type="entry name" value="CAT-like_dom_sf"/>
</dbReference>
<accession>A0A9P6FX82</accession>
<feature type="region of interest" description="Disordered" evidence="2">
    <location>
        <begin position="384"/>
        <end position="507"/>
    </location>
</feature>
<dbReference type="GO" id="GO:0016747">
    <property type="term" value="F:acyltransferase activity, transferring groups other than amino-acyl groups"/>
    <property type="evidence" value="ECO:0007669"/>
    <property type="project" value="TreeGrafter"/>
</dbReference>
<dbReference type="Proteomes" id="UP000780801">
    <property type="component" value="Unassembled WGS sequence"/>
</dbReference>
<dbReference type="OrthoDB" id="671439at2759"/>
<reference evidence="3" key="1">
    <citation type="journal article" date="2020" name="Fungal Divers.">
        <title>Resolving the Mortierellaceae phylogeny through synthesis of multi-gene phylogenetics and phylogenomics.</title>
        <authorList>
            <person name="Vandepol N."/>
            <person name="Liber J."/>
            <person name="Desiro A."/>
            <person name="Na H."/>
            <person name="Kennedy M."/>
            <person name="Barry K."/>
            <person name="Grigoriev I.V."/>
            <person name="Miller A.N."/>
            <person name="O'Donnell K."/>
            <person name="Stajich J.E."/>
            <person name="Bonito G."/>
        </authorList>
    </citation>
    <scope>NUCLEOTIDE SEQUENCE</scope>
    <source>
        <strain evidence="3">KOD1015</strain>
    </source>
</reference>
<comment type="caution">
    <text evidence="3">The sequence shown here is derived from an EMBL/GenBank/DDBJ whole genome shotgun (WGS) entry which is preliminary data.</text>
</comment>
<dbReference type="PANTHER" id="PTHR31642:SF310">
    <property type="entry name" value="FATTY ALCOHOL:CAFFEOYL-COA ACYLTRANSFERASE"/>
    <property type="match status" value="1"/>
</dbReference>
<evidence type="ECO:0000313" key="3">
    <source>
        <dbReference type="EMBL" id="KAF9583127.1"/>
    </source>
</evidence>
<feature type="compositionally biased region" description="Gly residues" evidence="2">
    <location>
        <begin position="834"/>
        <end position="855"/>
    </location>
</feature>
<feature type="region of interest" description="Disordered" evidence="2">
    <location>
        <begin position="220"/>
        <end position="250"/>
    </location>
</feature>
<sequence length="916" mass="98250">MPAAATSSRRRAYPSISPSLSSPCSGPVTRLRYRQLVQPITPTELEQLSESNASITSSASALSLDQSDLTSTASLIEGSPAPGMRFPRVELSSLDLAKPRIYTRLLYFFEARPSLVPLSEQQQQQDPHHNGHVGSSSPASSSYPSFSSSASPTSATAKAKAPSTQDQSKKTASRRSHGSNTYKHFQYHETELMDPMLLQASLALVLSDFFPLAGRITTDFRPEHHPASDVPETEQTTNSSSSNGAPKLDRPFIECNDRGVLFAVADTTATMQQIREGEFQDSVLPPHLFPLGLYPATLRDPPIMAIQLTYTSSYYRRDGDSSPFPMDQMYSCPPSLIMSVAVDSCVMDATSLVSFMTAWSKITQGQDFSPYPILDRALIEKHGHEVGPGSGAGSGAAGTPSPNAAAAATTAGAPTGGTGVYRHQRVNNSPPPPAFFDNRPRNGLDTGLCAVSNSSSESEDSECLGEERIDEDGRDDESNASVHPTEHALQTRVEGEGDSRSESLAEHAEKRIGGLNPKEDAGPQRGQTILQTIVGTTEGVPDLEPSVDFASVPEGYVVHDQETKQNRRASLPNHRHPRRRPEQDDSEVDGSGDSDEGEEGRGWSNGGRGKGPTRDRLNLHLFHFTPQQLERIKKLASEQNIAAAACAADDKEISDKWVSTGDALIAYLWKLTTISRRMEPDCKLMCGLVMDIRKRVNPPVPDGFLGNAHLSVHVQMPVHSLLTTPLSLPSRLIRDELILQTPELINSAIAWIQRQETPHLIEAETSNPFGHDFMVWSFRKLDMYNLDFGQGAPIKVRIGCGGFGGGEGMCVIMDSEPTRQGRRGLGLSPVSGVDGSGVGEGGGGGSSSVGGGSGSGISSSNGGNAGGSSPPTPGKQGAPGNYGVDVYLGLEGEHLQDFAEVHRGFMEGLVDDWEVV</sequence>
<protein>
    <submittedName>
        <fullName evidence="3">Uncharacterized protein</fullName>
    </submittedName>
</protein>
<organism evidence="3 4">
    <name type="scientific">Lunasporangiospora selenospora</name>
    <dbReference type="NCBI Taxonomy" id="979761"/>
    <lineage>
        <taxon>Eukaryota</taxon>
        <taxon>Fungi</taxon>
        <taxon>Fungi incertae sedis</taxon>
        <taxon>Mucoromycota</taxon>
        <taxon>Mortierellomycotina</taxon>
        <taxon>Mortierellomycetes</taxon>
        <taxon>Mortierellales</taxon>
        <taxon>Mortierellaceae</taxon>
        <taxon>Lunasporangiospora</taxon>
    </lineage>
</organism>
<feature type="compositionally biased region" description="Low complexity" evidence="2">
    <location>
        <begin position="397"/>
        <end position="413"/>
    </location>
</feature>
<evidence type="ECO:0000256" key="1">
    <source>
        <dbReference type="ARBA" id="ARBA00022679"/>
    </source>
</evidence>
<feature type="compositionally biased region" description="Gly residues" evidence="2">
    <location>
        <begin position="386"/>
        <end position="396"/>
    </location>
</feature>
<evidence type="ECO:0000256" key="2">
    <source>
        <dbReference type="SAM" id="MobiDB-lite"/>
    </source>
</evidence>
<proteinExistence type="predicted"/>
<name>A0A9P6FX82_9FUNG</name>
<feature type="compositionally biased region" description="Acidic residues" evidence="2">
    <location>
        <begin position="584"/>
        <end position="598"/>
    </location>
</feature>
<evidence type="ECO:0000313" key="4">
    <source>
        <dbReference type="Proteomes" id="UP000780801"/>
    </source>
</evidence>
<feature type="region of interest" description="Disordered" evidence="2">
    <location>
        <begin position="118"/>
        <end position="181"/>
    </location>
</feature>
<feature type="compositionally biased region" description="Basic and acidic residues" evidence="2">
    <location>
        <begin position="493"/>
        <end position="507"/>
    </location>
</feature>
<keyword evidence="1" id="KW-0808">Transferase</keyword>
<feature type="compositionally biased region" description="Acidic residues" evidence="2">
    <location>
        <begin position="457"/>
        <end position="475"/>
    </location>
</feature>
<feature type="compositionally biased region" description="Low complexity" evidence="2">
    <location>
        <begin position="135"/>
        <end position="164"/>
    </location>
</feature>
<dbReference type="Pfam" id="PF02458">
    <property type="entry name" value="Transferase"/>
    <property type="match status" value="1"/>
</dbReference>
<dbReference type="EMBL" id="JAABOA010000804">
    <property type="protein sequence ID" value="KAF9583127.1"/>
    <property type="molecule type" value="Genomic_DNA"/>
</dbReference>